<reference evidence="2" key="1">
    <citation type="submission" date="2023-08" db="EMBL/GenBank/DDBJ databases">
        <authorList>
            <person name="Page C.A."/>
            <person name="Perez-Diaz I.M."/>
        </authorList>
    </citation>
    <scope>NUCLEOTIDE SEQUENCE</scope>
    <source>
        <strain evidence="2">1.8.9</strain>
    </source>
</reference>
<evidence type="ECO:0000313" key="2">
    <source>
        <dbReference type="EMBL" id="MDT7038034.1"/>
    </source>
</evidence>
<dbReference type="InterPro" id="IPR022742">
    <property type="entry name" value="Hydrolase_4"/>
</dbReference>
<keyword evidence="2" id="KW-0378">Hydrolase</keyword>
<comment type="caution">
    <text evidence="2">The sequence shown here is derived from an EMBL/GenBank/DDBJ whole genome shotgun (WGS) entry which is preliminary data.</text>
</comment>
<gene>
    <name evidence="2" type="ORF">RI555_03280</name>
</gene>
<dbReference type="Pfam" id="PF12146">
    <property type="entry name" value="Hydrolase_4"/>
    <property type="match status" value="1"/>
</dbReference>
<name>A0AAW8WDB6_LACPE</name>
<accession>A0AAW8WDB6</accession>
<dbReference type="EMBL" id="JAVLAO010000001">
    <property type="protein sequence ID" value="MDT7038034.1"/>
    <property type="molecule type" value="Genomic_DNA"/>
</dbReference>
<dbReference type="InterPro" id="IPR050266">
    <property type="entry name" value="AB_hydrolase_sf"/>
</dbReference>
<proteinExistence type="predicted"/>
<dbReference type="GO" id="GO:0016787">
    <property type="term" value="F:hydrolase activity"/>
    <property type="evidence" value="ECO:0007669"/>
    <property type="project" value="UniProtKB-KW"/>
</dbReference>
<feature type="domain" description="Serine aminopeptidase S33" evidence="1">
    <location>
        <begin position="27"/>
        <end position="142"/>
    </location>
</feature>
<dbReference type="PANTHER" id="PTHR43798">
    <property type="entry name" value="MONOACYLGLYCEROL LIPASE"/>
    <property type="match status" value="1"/>
</dbReference>
<dbReference type="PANTHER" id="PTHR43798:SF33">
    <property type="entry name" value="HYDROLASE, PUTATIVE (AFU_ORTHOLOGUE AFUA_2G14860)-RELATED"/>
    <property type="match status" value="1"/>
</dbReference>
<organism evidence="2 3">
    <name type="scientific">Lactiplantibacillus pentosus</name>
    <name type="common">Lactobacillus pentosus</name>
    <dbReference type="NCBI Taxonomy" id="1589"/>
    <lineage>
        <taxon>Bacteria</taxon>
        <taxon>Bacillati</taxon>
        <taxon>Bacillota</taxon>
        <taxon>Bacilli</taxon>
        <taxon>Lactobacillales</taxon>
        <taxon>Lactobacillaceae</taxon>
        <taxon>Lactiplantibacillus</taxon>
    </lineage>
</organism>
<evidence type="ECO:0000259" key="1">
    <source>
        <dbReference type="Pfam" id="PF12146"/>
    </source>
</evidence>
<dbReference type="Proteomes" id="UP001263852">
    <property type="component" value="Unassembled WGS sequence"/>
</dbReference>
<sequence>MIRMDFKIKRDGLALQARLEKPAVASQTLVILMHGFTADMGYDSSRIVPQLAQSLLAAGLAVLRFDFNGHGRSDGRFQDMTVPNEVADAKAVLDYVQTLNYQRLVVIGHSQGGVVASMLAGYYPDLIDHLILMAPAATLKTDAQKGVLQGTTYDPRHIPAVLPIRDGFKVGGFYLRTAQTLPIYEVAQQYTGPVDLIHGTKDAVVSPEASEKYHAVYQQSQLHRLPDADHGFTGAAREPAIRLAVAAAQSDQ</sequence>
<dbReference type="GO" id="GO:0016020">
    <property type="term" value="C:membrane"/>
    <property type="evidence" value="ECO:0007669"/>
    <property type="project" value="TreeGrafter"/>
</dbReference>
<protein>
    <submittedName>
        <fullName evidence="2">Alpha/beta fold hydrolase</fullName>
    </submittedName>
</protein>
<dbReference type="AlphaFoldDB" id="A0AAW8WDB6"/>
<evidence type="ECO:0000313" key="3">
    <source>
        <dbReference type="Proteomes" id="UP001263852"/>
    </source>
</evidence>